<keyword evidence="3" id="KW-1185">Reference proteome</keyword>
<name>A0A7W8XD29_9HYPH</name>
<feature type="domain" description="DUF2249" evidence="1">
    <location>
        <begin position="10"/>
        <end position="78"/>
    </location>
</feature>
<dbReference type="Pfam" id="PF10006">
    <property type="entry name" value="DUF2249"/>
    <property type="match status" value="1"/>
</dbReference>
<evidence type="ECO:0000259" key="1">
    <source>
        <dbReference type="Pfam" id="PF10006"/>
    </source>
</evidence>
<evidence type="ECO:0000313" key="2">
    <source>
        <dbReference type="EMBL" id="MBB5539523.1"/>
    </source>
</evidence>
<accession>A0A7W8XD29</accession>
<dbReference type="InterPro" id="IPR018720">
    <property type="entry name" value="DUF2249"/>
</dbReference>
<organism evidence="2 3">
    <name type="scientific">Rhizobium giardinii</name>
    <dbReference type="NCBI Taxonomy" id="56731"/>
    <lineage>
        <taxon>Bacteria</taxon>
        <taxon>Pseudomonadati</taxon>
        <taxon>Pseudomonadota</taxon>
        <taxon>Alphaproteobacteria</taxon>
        <taxon>Hyphomicrobiales</taxon>
        <taxon>Rhizobiaceae</taxon>
        <taxon>Rhizobium/Agrobacterium group</taxon>
        <taxon>Rhizobium</taxon>
    </lineage>
</organism>
<dbReference type="EMBL" id="JACHBK010000021">
    <property type="protein sequence ID" value="MBB5539523.1"/>
    <property type="molecule type" value="Genomic_DNA"/>
</dbReference>
<reference evidence="2 3" key="1">
    <citation type="submission" date="2020-08" db="EMBL/GenBank/DDBJ databases">
        <title>Genomic Encyclopedia of Type Strains, Phase IV (KMG-V): Genome sequencing to study the core and pangenomes of soil and plant-associated prokaryotes.</title>
        <authorList>
            <person name="Whitman W."/>
        </authorList>
    </citation>
    <scope>NUCLEOTIDE SEQUENCE [LARGE SCALE GENOMIC DNA]</scope>
    <source>
        <strain evidence="2 3">SEMIA 4084</strain>
    </source>
</reference>
<dbReference type="AlphaFoldDB" id="A0A7W8XD29"/>
<protein>
    <submittedName>
        <fullName evidence="2">Uncharacterized protein (DUF2249 family)</fullName>
    </submittedName>
</protein>
<gene>
    <name evidence="2" type="ORF">GGD55_006273</name>
</gene>
<dbReference type="RefSeq" id="WP_040669027.1">
    <property type="nucleotide sequence ID" value="NZ_JACHBK010000021.1"/>
</dbReference>
<sequence length="90" mass="10230">MSSTQNIPLIDVRTIAPAERHPRIFGTLTALAPGGLMHVTSDHDPRPLHYQIETRYPDQFQWQYLEQGPDVWRVEIKRSESSGCDCACGH</sequence>
<dbReference type="Proteomes" id="UP000585507">
    <property type="component" value="Unassembled WGS sequence"/>
</dbReference>
<comment type="caution">
    <text evidence="2">The sequence shown here is derived from an EMBL/GenBank/DDBJ whole genome shotgun (WGS) entry which is preliminary data.</text>
</comment>
<evidence type="ECO:0000313" key="3">
    <source>
        <dbReference type="Proteomes" id="UP000585507"/>
    </source>
</evidence>
<proteinExistence type="predicted"/>